<proteinExistence type="inferred from homology"/>
<dbReference type="InterPro" id="IPR000873">
    <property type="entry name" value="AMP-dep_synth/lig_dom"/>
</dbReference>
<dbReference type="GO" id="GO:0016874">
    <property type="term" value="F:ligase activity"/>
    <property type="evidence" value="ECO:0007669"/>
    <property type="project" value="UniProtKB-KW"/>
</dbReference>
<evidence type="ECO:0000256" key="3">
    <source>
        <dbReference type="ARBA" id="ARBA00022832"/>
    </source>
</evidence>
<gene>
    <name evidence="10" type="ORF">HNQ73_002659</name>
</gene>
<keyword evidence="11" id="KW-1185">Reference proteome</keyword>
<name>A0A841KCB6_9HYPH</name>
<evidence type="ECO:0000256" key="6">
    <source>
        <dbReference type="ARBA" id="ARBA00066616"/>
    </source>
</evidence>
<feature type="domain" description="AMP-binding enzyme C-terminal" evidence="9">
    <location>
        <begin position="444"/>
        <end position="518"/>
    </location>
</feature>
<keyword evidence="2 10" id="KW-0436">Ligase</keyword>
<comment type="caution">
    <text evidence="10">The sequence shown here is derived from an EMBL/GenBank/DDBJ whole genome shotgun (WGS) entry which is preliminary data.</text>
</comment>
<dbReference type="InterPro" id="IPR042099">
    <property type="entry name" value="ANL_N_sf"/>
</dbReference>
<dbReference type="Pfam" id="PF13193">
    <property type="entry name" value="AMP-binding_C"/>
    <property type="match status" value="1"/>
</dbReference>
<reference evidence="10 11" key="1">
    <citation type="submission" date="2020-08" db="EMBL/GenBank/DDBJ databases">
        <title>Genomic Encyclopedia of Type Strains, Phase IV (KMG-IV): sequencing the most valuable type-strain genomes for metagenomic binning, comparative biology and taxonomic classification.</title>
        <authorList>
            <person name="Goeker M."/>
        </authorList>
    </citation>
    <scope>NUCLEOTIDE SEQUENCE [LARGE SCALE GENOMIC DNA]</scope>
    <source>
        <strain evidence="10 11">DSM 101465</strain>
    </source>
</reference>
<dbReference type="FunFam" id="3.30.300.30:FF:000008">
    <property type="entry name" value="2,3-dihydroxybenzoate-AMP ligase"/>
    <property type="match status" value="1"/>
</dbReference>
<dbReference type="InterPro" id="IPR025110">
    <property type="entry name" value="AMP-bd_C"/>
</dbReference>
<feature type="domain" description="AMP-dependent synthetase/ligase" evidence="8">
    <location>
        <begin position="23"/>
        <end position="394"/>
    </location>
</feature>
<dbReference type="Gene3D" id="3.40.50.12780">
    <property type="entry name" value="N-terminal domain of ligase-like"/>
    <property type="match status" value="1"/>
</dbReference>
<dbReference type="AlphaFoldDB" id="A0A841KCB6"/>
<evidence type="ECO:0000313" key="11">
    <source>
        <dbReference type="Proteomes" id="UP000588017"/>
    </source>
</evidence>
<evidence type="ECO:0000256" key="4">
    <source>
        <dbReference type="ARBA" id="ARBA00023098"/>
    </source>
</evidence>
<accession>A0A841KCB6</accession>
<dbReference type="Gene3D" id="3.30.300.30">
    <property type="match status" value="1"/>
</dbReference>
<comment type="similarity">
    <text evidence="1">Belongs to the ATP-dependent AMP-binding enzyme family.</text>
</comment>
<evidence type="ECO:0000259" key="8">
    <source>
        <dbReference type="Pfam" id="PF00501"/>
    </source>
</evidence>
<dbReference type="Proteomes" id="UP000588017">
    <property type="component" value="Unassembled WGS sequence"/>
</dbReference>
<dbReference type="NCBIfam" id="NF006020">
    <property type="entry name" value="PRK08162.1"/>
    <property type="match status" value="1"/>
</dbReference>
<dbReference type="PANTHER" id="PTHR43859">
    <property type="entry name" value="ACYL-ACTIVATING ENZYME"/>
    <property type="match status" value="1"/>
</dbReference>
<dbReference type="InterPro" id="IPR045851">
    <property type="entry name" value="AMP-bd_C_sf"/>
</dbReference>
<dbReference type="SUPFAM" id="SSF56801">
    <property type="entry name" value="Acetyl-CoA synthetase-like"/>
    <property type="match status" value="1"/>
</dbReference>
<dbReference type="GO" id="GO:0006631">
    <property type="term" value="P:fatty acid metabolic process"/>
    <property type="evidence" value="ECO:0007669"/>
    <property type="project" value="UniProtKB-KW"/>
</dbReference>
<protein>
    <recommendedName>
        <fullName evidence="7">3-methylmercaptopropionyl-CoA ligase</fullName>
        <ecNumber evidence="6">6.2.1.44</ecNumber>
    </recommendedName>
</protein>
<evidence type="ECO:0000256" key="5">
    <source>
        <dbReference type="ARBA" id="ARBA00051915"/>
    </source>
</evidence>
<evidence type="ECO:0000313" key="10">
    <source>
        <dbReference type="EMBL" id="MBB6169022.1"/>
    </source>
</evidence>
<evidence type="ECO:0000256" key="1">
    <source>
        <dbReference type="ARBA" id="ARBA00006432"/>
    </source>
</evidence>
<dbReference type="PANTHER" id="PTHR43859:SF4">
    <property type="entry name" value="BUTANOATE--COA LIGASE AAE1-RELATED"/>
    <property type="match status" value="1"/>
</dbReference>
<dbReference type="Pfam" id="PF00501">
    <property type="entry name" value="AMP-binding"/>
    <property type="match status" value="1"/>
</dbReference>
<keyword evidence="4" id="KW-0443">Lipid metabolism</keyword>
<dbReference type="InterPro" id="IPR020845">
    <property type="entry name" value="AMP-binding_CS"/>
</dbReference>
<sequence>MRLDAHLAPRPANNVPLTPLDLLERTIEAHPERPAVVWRDRSLTYRAFGRMVARFASFLLDRGVGPGDVVSVIAPNRPEMLAAHYAVPMIGAVLNTINTRLETETVSYILDHAEARLLIADPAFIDTARTAASAAGVPLVVLSAGDGAAASDGLDLFAEDVQVAVDYRAFVRDEWQPICLNYTSGTTGRPKGVVYHHRGAYLNALGNVLALGLDRHSVYLWTLPMFHCNGWCHTWAVTAAAGLHVCLDRVDPALIFAAIERHGVTHLSCAPVVLYMLLNHPASRKKEVSRKVRVATGGAAPTSALIAQMEALGFDLIHLYGLTESYGPATLCELDGTAGLDVEEKAQLLARQGFRHVTGSRVRVVDSAGADVARDGTTTGEIVLAGNTLMAGYYRDEAATAGAFAGGVFHTGDLAVVHGDGRIEIKDRAKDVIISGGENISSLEVENVLHRHPAVLIAAVVAAPDPKWGEVPCAFVELKEPEAVTAEELTAFCRERLAGFKVPKRFVFGELPKTATGKIQKFLLRAEAAVAAGTA</sequence>
<organism evidence="10 11">
    <name type="scientific">Chelatococcus composti</name>
    <dbReference type="NCBI Taxonomy" id="1743235"/>
    <lineage>
        <taxon>Bacteria</taxon>
        <taxon>Pseudomonadati</taxon>
        <taxon>Pseudomonadota</taxon>
        <taxon>Alphaproteobacteria</taxon>
        <taxon>Hyphomicrobiales</taxon>
        <taxon>Chelatococcaceae</taxon>
        <taxon>Chelatococcus</taxon>
    </lineage>
</organism>
<evidence type="ECO:0000256" key="7">
    <source>
        <dbReference type="ARBA" id="ARBA00067668"/>
    </source>
</evidence>
<dbReference type="PROSITE" id="PS00455">
    <property type="entry name" value="AMP_BINDING"/>
    <property type="match status" value="1"/>
</dbReference>
<dbReference type="EMBL" id="JACHEH010000005">
    <property type="protein sequence ID" value="MBB6169022.1"/>
    <property type="molecule type" value="Genomic_DNA"/>
</dbReference>
<dbReference type="EC" id="6.2.1.44" evidence="6"/>
<dbReference type="RefSeq" id="WP_183335318.1">
    <property type="nucleotide sequence ID" value="NZ_BMHX01000005.1"/>
</dbReference>
<comment type="catalytic activity">
    <reaction evidence="5">
        <text>3-(methylsulfanyl)propanoate + ATP + CoA = 3-(methylsulfanyl)propanoyl-CoA + AMP + diphosphate</text>
        <dbReference type="Rhea" id="RHEA:43052"/>
        <dbReference type="ChEBI" id="CHEBI:30616"/>
        <dbReference type="ChEBI" id="CHEBI:33019"/>
        <dbReference type="ChEBI" id="CHEBI:49016"/>
        <dbReference type="ChEBI" id="CHEBI:57287"/>
        <dbReference type="ChEBI" id="CHEBI:82815"/>
        <dbReference type="ChEBI" id="CHEBI:456215"/>
        <dbReference type="EC" id="6.2.1.44"/>
    </reaction>
    <physiologicalReaction direction="left-to-right" evidence="5">
        <dbReference type="Rhea" id="RHEA:43053"/>
    </physiologicalReaction>
</comment>
<evidence type="ECO:0000256" key="2">
    <source>
        <dbReference type="ARBA" id="ARBA00022598"/>
    </source>
</evidence>
<keyword evidence="3" id="KW-0276">Fatty acid metabolism</keyword>
<evidence type="ECO:0000259" key="9">
    <source>
        <dbReference type="Pfam" id="PF13193"/>
    </source>
</evidence>